<feature type="domain" description="Glycosyltransferase subfamily 4-like N-terminal" evidence="1">
    <location>
        <begin position="23"/>
        <end position="209"/>
    </location>
</feature>
<dbReference type="PANTHER" id="PTHR12526">
    <property type="entry name" value="GLYCOSYLTRANSFERASE"/>
    <property type="match status" value="1"/>
</dbReference>
<evidence type="ECO:0000313" key="2">
    <source>
        <dbReference type="EMBL" id="MBC8529566.1"/>
    </source>
</evidence>
<dbReference type="EMBL" id="JACRSO010000003">
    <property type="protein sequence ID" value="MBC8529566.1"/>
    <property type="molecule type" value="Genomic_DNA"/>
</dbReference>
<gene>
    <name evidence="2" type="ORF">H8699_09025</name>
</gene>
<protein>
    <submittedName>
        <fullName evidence="2">Glycosyltransferase</fullName>
    </submittedName>
</protein>
<sequence length="424" mass="48168">MNIIVISQLTEPSAAIGAVRPSNFIRYLAKRHKVTCFTGNPLTDSDILGGAQVRCVPEKEKKRASTARQAKPGTAMVSATRRASLVRRTAFQIKIFLKQLIWARQIAVMIEAEWKQLKPDVLLTSFGPFSSVALGLYLKRRHPQVYWISDMRDPMDSHTLQPWLRVFMAWRQKKMLRKADAVTTVSQALGRRFASISGRQDSIHVIFNGYEGKAKCVPGAMDKVLRIGYTGSLYNGIRRVDALFEAIQQIENEMNDISIEFHYAGVNSTDFMQQANRYGVQKIVVDHGVLEKDKALALQEKCDILCVVSWNTKKEQGVLTGKFPEYLRLGKPIIALTSGEMPHAELTQRVREMNLGCAFEYVNRERDFPELVKYLHKSLDEKKAGIQLGNGQDRAAIKRYSYDFLAPTLEKLMLELVKEREENL</sequence>
<dbReference type="AlphaFoldDB" id="A0A926HNV8"/>
<organism evidence="2 3">
    <name type="scientific">Luoshenia tenuis</name>
    <dbReference type="NCBI Taxonomy" id="2763654"/>
    <lineage>
        <taxon>Bacteria</taxon>
        <taxon>Bacillati</taxon>
        <taxon>Bacillota</taxon>
        <taxon>Clostridia</taxon>
        <taxon>Christensenellales</taxon>
        <taxon>Christensenellaceae</taxon>
        <taxon>Luoshenia</taxon>
    </lineage>
</organism>
<evidence type="ECO:0000313" key="3">
    <source>
        <dbReference type="Proteomes" id="UP000654279"/>
    </source>
</evidence>
<dbReference type="Gene3D" id="3.40.50.2000">
    <property type="entry name" value="Glycogen Phosphorylase B"/>
    <property type="match status" value="2"/>
</dbReference>
<name>A0A926HNV8_9FIRM</name>
<evidence type="ECO:0000259" key="1">
    <source>
        <dbReference type="Pfam" id="PF13579"/>
    </source>
</evidence>
<reference evidence="2" key="1">
    <citation type="submission" date="2020-08" db="EMBL/GenBank/DDBJ databases">
        <title>Genome public.</title>
        <authorList>
            <person name="Liu C."/>
            <person name="Sun Q."/>
        </authorList>
    </citation>
    <scope>NUCLEOTIDE SEQUENCE</scope>
    <source>
        <strain evidence="2">NSJ-44</strain>
    </source>
</reference>
<dbReference type="Pfam" id="PF13692">
    <property type="entry name" value="Glyco_trans_1_4"/>
    <property type="match status" value="1"/>
</dbReference>
<dbReference type="SUPFAM" id="SSF53756">
    <property type="entry name" value="UDP-Glycosyltransferase/glycogen phosphorylase"/>
    <property type="match status" value="1"/>
</dbReference>
<dbReference type="Pfam" id="PF13579">
    <property type="entry name" value="Glyco_trans_4_4"/>
    <property type="match status" value="1"/>
</dbReference>
<keyword evidence="3" id="KW-1185">Reference proteome</keyword>
<dbReference type="RefSeq" id="WP_249285389.1">
    <property type="nucleotide sequence ID" value="NZ_JACRSO010000003.1"/>
</dbReference>
<dbReference type="InterPro" id="IPR028098">
    <property type="entry name" value="Glyco_trans_4-like_N"/>
</dbReference>
<comment type="caution">
    <text evidence="2">The sequence shown here is derived from an EMBL/GenBank/DDBJ whole genome shotgun (WGS) entry which is preliminary data.</text>
</comment>
<proteinExistence type="predicted"/>
<accession>A0A926HNV8</accession>
<dbReference type="Proteomes" id="UP000654279">
    <property type="component" value="Unassembled WGS sequence"/>
</dbReference>